<keyword evidence="2" id="KW-1185">Reference proteome</keyword>
<reference evidence="1 2" key="1">
    <citation type="journal article" date="2016" name="Nat. Commun.">
        <title>Ectomycorrhizal ecology is imprinted in the genome of the dominant symbiotic fungus Cenococcum geophilum.</title>
        <authorList>
            <consortium name="DOE Joint Genome Institute"/>
            <person name="Peter M."/>
            <person name="Kohler A."/>
            <person name="Ohm R.A."/>
            <person name="Kuo A."/>
            <person name="Krutzmann J."/>
            <person name="Morin E."/>
            <person name="Arend M."/>
            <person name="Barry K.W."/>
            <person name="Binder M."/>
            <person name="Choi C."/>
            <person name="Clum A."/>
            <person name="Copeland A."/>
            <person name="Grisel N."/>
            <person name="Haridas S."/>
            <person name="Kipfer T."/>
            <person name="LaButti K."/>
            <person name="Lindquist E."/>
            <person name="Lipzen A."/>
            <person name="Maire R."/>
            <person name="Meier B."/>
            <person name="Mihaltcheva S."/>
            <person name="Molinier V."/>
            <person name="Murat C."/>
            <person name="Poggeler S."/>
            <person name="Quandt C.A."/>
            <person name="Sperisen C."/>
            <person name="Tritt A."/>
            <person name="Tisserant E."/>
            <person name="Crous P.W."/>
            <person name="Henrissat B."/>
            <person name="Nehls U."/>
            <person name="Egli S."/>
            <person name="Spatafora J.W."/>
            <person name="Grigoriev I.V."/>
            <person name="Martin F.M."/>
        </authorList>
    </citation>
    <scope>NUCLEOTIDE SEQUENCE [LARGE SCALE GENOMIC DNA]</scope>
    <source>
        <strain evidence="1 2">CBS 459.81</strain>
    </source>
</reference>
<proteinExistence type="predicted"/>
<evidence type="ECO:0000313" key="1">
    <source>
        <dbReference type="EMBL" id="OCK74641.1"/>
    </source>
</evidence>
<dbReference type="Proteomes" id="UP000250266">
    <property type="component" value="Unassembled WGS sequence"/>
</dbReference>
<gene>
    <name evidence="1" type="ORF">K432DRAFT_363346</name>
</gene>
<dbReference type="OrthoDB" id="2345911at2759"/>
<name>A0A8E2DZI8_9PEZI</name>
<evidence type="ECO:0008006" key="3">
    <source>
        <dbReference type="Google" id="ProtNLM"/>
    </source>
</evidence>
<dbReference type="AlphaFoldDB" id="A0A8E2DZI8"/>
<protein>
    <recommendedName>
        <fullName evidence="3">Heterokaryon incompatibility domain-containing protein</fullName>
    </recommendedName>
</protein>
<accession>A0A8E2DZI8</accession>
<dbReference type="EMBL" id="KV745440">
    <property type="protein sequence ID" value="OCK74641.1"/>
    <property type="molecule type" value="Genomic_DNA"/>
</dbReference>
<sequence length="327" mass="38266">MPIDTASPQPTVDATWASLVSRSIQAWDTIKAEHEMTQAFPPRDLLLKCKALEEFLLNSIQCCHFWFFQLRSSFMSQKRLMKWSPNRLKEYVILPAMPGFVLRTNCFFLSHYWRSKEDPDPGGDYLRLCQAELQVSSWSYIWVDWTCMPQDPRTELEAQYFERCLRTMSGLIRNCGFMYYYPPFKPRLWILYEVAEYMLTCESPMLPTEDAQSFVQHTHEMLEVGVQPVLSKYGYNCTQDRDKQYLTSWLELLVLLNRLKLPTLIVRGLIDISTWHGTIGTLVGNVLLRLYNGTLTVDGVVHKFTPFPQWHNGKYALPTHIREGLLR</sequence>
<organism evidence="1 2">
    <name type="scientific">Lepidopterella palustris CBS 459.81</name>
    <dbReference type="NCBI Taxonomy" id="1314670"/>
    <lineage>
        <taxon>Eukaryota</taxon>
        <taxon>Fungi</taxon>
        <taxon>Dikarya</taxon>
        <taxon>Ascomycota</taxon>
        <taxon>Pezizomycotina</taxon>
        <taxon>Dothideomycetes</taxon>
        <taxon>Pleosporomycetidae</taxon>
        <taxon>Mytilinidiales</taxon>
        <taxon>Argynnaceae</taxon>
        <taxon>Lepidopterella</taxon>
    </lineage>
</organism>
<evidence type="ECO:0000313" key="2">
    <source>
        <dbReference type="Proteomes" id="UP000250266"/>
    </source>
</evidence>